<dbReference type="Gene3D" id="3.30.700.10">
    <property type="entry name" value="Glycoprotein, Type 4 Pilin"/>
    <property type="match status" value="1"/>
</dbReference>
<dbReference type="Pfam" id="PF07963">
    <property type="entry name" value="N_methyl"/>
    <property type="match status" value="1"/>
</dbReference>
<dbReference type="AlphaFoldDB" id="A0A2T1M3L5"/>
<dbReference type="SUPFAM" id="SSF54523">
    <property type="entry name" value="Pili subunits"/>
    <property type="match status" value="1"/>
</dbReference>
<keyword evidence="3" id="KW-1185">Reference proteome</keyword>
<name>A0A2T1M3L5_9CHRO</name>
<dbReference type="InterPro" id="IPR012902">
    <property type="entry name" value="N_methyl_site"/>
</dbReference>
<dbReference type="InterPro" id="IPR045584">
    <property type="entry name" value="Pilin-like"/>
</dbReference>
<organism evidence="2 3">
    <name type="scientific">Aphanothece hegewaldii CCALA 016</name>
    <dbReference type="NCBI Taxonomy" id="2107694"/>
    <lineage>
        <taxon>Bacteria</taxon>
        <taxon>Bacillati</taxon>
        <taxon>Cyanobacteriota</taxon>
        <taxon>Cyanophyceae</taxon>
        <taxon>Oscillatoriophycideae</taxon>
        <taxon>Chroococcales</taxon>
        <taxon>Aphanothecaceae</taxon>
        <taxon>Aphanothece</taxon>
    </lineage>
</organism>
<keyword evidence="1" id="KW-0812">Transmembrane</keyword>
<dbReference type="EMBL" id="PXOH01000001">
    <property type="protein sequence ID" value="PSF39434.1"/>
    <property type="molecule type" value="Genomic_DNA"/>
</dbReference>
<keyword evidence="1" id="KW-1133">Transmembrane helix</keyword>
<comment type="caution">
    <text evidence="2">The sequence shown here is derived from an EMBL/GenBank/DDBJ whole genome shotgun (WGS) entry which is preliminary data.</text>
</comment>
<dbReference type="NCBIfam" id="TIGR02532">
    <property type="entry name" value="IV_pilin_GFxxxE"/>
    <property type="match status" value="1"/>
</dbReference>
<proteinExistence type="predicted"/>
<reference evidence="2 3" key="2">
    <citation type="submission" date="2018-03" db="EMBL/GenBank/DDBJ databases">
        <authorList>
            <person name="Keele B.F."/>
        </authorList>
    </citation>
    <scope>NUCLEOTIDE SEQUENCE [LARGE SCALE GENOMIC DNA]</scope>
    <source>
        <strain evidence="2 3">CCALA 016</strain>
    </source>
</reference>
<dbReference type="RefSeq" id="WP_106455056.1">
    <property type="nucleotide sequence ID" value="NZ_PXOH01000001.1"/>
</dbReference>
<accession>A0A2T1M3L5</accession>
<reference evidence="2 3" key="1">
    <citation type="submission" date="2018-03" db="EMBL/GenBank/DDBJ databases">
        <title>The ancient ancestry and fast evolution of plastids.</title>
        <authorList>
            <person name="Moore K.R."/>
            <person name="Magnabosco C."/>
            <person name="Momper L."/>
            <person name="Gold D.A."/>
            <person name="Bosak T."/>
            <person name="Fournier G.P."/>
        </authorList>
    </citation>
    <scope>NUCLEOTIDE SEQUENCE [LARGE SCALE GENOMIC DNA]</scope>
    <source>
        <strain evidence="2 3">CCALA 016</strain>
    </source>
</reference>
<evidence type="ECO:0000313" key="3">
    <source>
        <dbReference type="Proteomes" id="UP000239001"/>
    </source>
</evidence>
<dbReference type="PROSITE" id="PS00409">
    <property type="entry name" value="PROKAR_NTER_METHYL"/>
    <property type="match status" value="1"/>
</dbReference>
<feature type="transmembrane region" description="Helical" evidence="1">
    <location>
        <begin position="34"/>
        <end position="55"/>
    </location>
</feature>
<keyword evidence="1" id="KW-0472">Membrane</keyword>
<sequence length="201" mass="22289">MTASNKKVFYCTKLKQQPVYNFVLSINVNTGLTLLELMITLVLIGILITIAFSVMSRLMSWFRLNIATFQLSQQWKTTRYEATGKGSLPMSVCMAEILPEQIQYTQIQGSNCEVATQWLFLPQGVSIDTNNSTLPTVNGIAGNGGKYYRASWADTQGGMGGSWGQLGRIVLITPPISAKKCLFLFKVDGSWNIRENANCNK</sequence>
<gene>
    <name evidence="2" type="ORF">C7H19_01200</name>
</gene>
<dbReference type="OrthoDB" id="425497at2"/>
<protein>
    <submittedName>
        <fullName evidence="2">Prepilin-type cleavage/methylation domain-containing protein</fullName>
    </submittedName>
</protein>
<evidence type="ECO:0000313" key="2">
    <source>
        <dbReference type="EMBL" id="PSF39434.1"/>
    </source>
</evidence>
<evidence type="ECO:0000256" key="1">
    <source>
        <dbReference type="SAM" id="Phobius"/>
    </source>
</evidence>
<dbReference type="Proteomes" id="UP000239001">
    <property type="component" value="Unassembled WGS sequence"/>
</dbReference>